<protein>
    <recommendedName>
        <fullName evidence="5">Outer membrane protein beta-barrel domain-containing protein</fullName>
    </recommendedName>
</protein>
<dbReference type="AlphaFoldDB" id="A0A380S864"/>
<sequence>MSFLKKFISLRTCFLACALVSTSFAADRVVGANATLDIEPGARSAALGSATLAVEGDYLGLGTNAYQLSQAKYMWASFSHTAYYEDTKYDYASMVIPLPGNQGLGVSFSRFGADDIPYIREGDPLPEGTDYNTLSIADWVFSVAWGRRIIDRLDLGLAFHVLYRDMDQSGWGFRGDASARYQIKDDFYVSGLLKGWTSSATSWESGEFEYSSPEFYLALSYGLPVNYLYGKFNFYWQSAGLFHREARDLDFETDTNGKRIWENPLDWLSGGHGGVEFAFDFGLKLRVGLSSFTTFKSVTAGAGLTIANFLEVDYAFESHPVFSPVHRVSVNFSPYLFGHKPKESGHTNKTATTKKLVTEEPEDLPVEDFVEESIQETPVPAALTVNEVPESSPVPSAPAAPVTPTTQTAPATAAPAEDAKPVVPAAPAVVPTQPTPIVETDDEILE</sequence>
<reference evidence="3 4" key="1">
    <citation type="submission" date="2017-08" db="EMBL/GenBank/DDBJ databases">
        <authorList>
            <person name="de Groot N.N."/>
        </authorList>
    </citation>
    <scope>NUCLEOTIDE SEQUENCE [LARGE SCALE GENOMIC DNA]</scope>
    <source>
        <strain evidence="3 4">HM2</strain>
    </source>
</reference>
<evidence type="ECO:0008006" key="5">
    <source>
        <dbReference type="Google" id="ProtNLM"/>
    </source>
</evidence>
<feature type="region of interest" description="Disordered" evidence="1">
    <location>
        <begin position="387"/>
        <end position="446"/>
    </location>
</feature>
<dbReference type="Proteomes" id="UP000255423">
    <property type="component" value="Unassembled WGS sequence"/>
</dbReference>
<feature type="chain" id="PRO_5016682531" description="Outer membrane protein beta-barrel domain-containing protein" evidence="2">
    <location>
        <begin position="26"/>
        <end position="446"/>
    </location>
</feature>
<evidence type="ECO:0000256" key="2">
    <source>
        <dbReference type="SAM" id="SignalP"/>
    </source>
</evidence>
<evidence type="ECO:0000313" key="4">
    <source>
        <dbReference type="Proteomes" id="UP000255423"/>
    </source>
</evidence>
<evidence type="ECO:0000256" key="1">
    <source>
        <dbReference type="SAM" id="MobiDB-lite"/>
    </source>
</evidence>
<organism evidence="3 4">
    <name type="scientific">Fibrobacter succinogenes</name>
    <name type="common">Bacteroides succinogenes</name>
    <dbReference type="NCBI Taxonomy" id="833"/>
    <lineage>
        <taxon>Bacteria</taxon>
        <taxon>Pseudomonadati</taxon>
        <taxon>Fibrobacterota</taxon>
        <taxon>Fibrobacteria</taxon>
        <taxon>Fibrobacterales</taxon>
        <taxon>Fibrobacteraceae</taxon>
        <taxon>Fibrobacter</taxon>
    </lineage>
</organism>
<proteinExistence type="predicted"/>
<gene>
    <name evidence="3" type="ORF">SAMN05661053_2769</name>
</gene>
<name>A0A380S864_FIBSU</name>
<accession>A0A380S864</accession>
<dbReference type="EMBL" id="UHJL01000005">
    <property type="protein sequence ID" value="SUQ25965.1"/>
    <property type="molecule type" value="Genomic_DNA"/>
</dbReference>
<keyword evidence="2" id="KW-0732">Signal</keyword>
<feature type="compositionally biased region" description="Low complexity" evidence="1">
    <location>
        <begin position="387"/>
        <end position="438"/>
    </location>
</feature>
<feature type="signal peptide" evidence="2">
    <location>
        <begin position="1"/>
        <end position="25"/>
    </location>
</feature>
<feature type="region of interest" description="Disordered" evidence="1">
    <location>
        <begin position="341"/>
        <end position="363"/>
    </location>
</feature>
<evidence type="ECO:0000313" key="3">
    <source>
        <dbReference type="EMBL" id="SUQ25965.1"/>
    </source>
</evidence>